<evidence type="ECO:0000256" key="5">
    <source>
        <dbReference type="ARBA" id="ARBA00023136"/>
    </source>
</evidence>
<dbReference type="Gene3D" id="1.10.357.140">
    <property type="entry name" value="UbiA prenyltransferase"/>
    <property type="match status" value="1"/>
</dbReference>
<feature type="transmembrane region" description="Helical" evidence="6">
    <location>
        <begin position="153"/>
        <end position="171"/>
    </location>
</feature>
<dbReference type="Pfam" id="PF01040">
    <property type="entry name" value="UbiA"/>
    <property type="match status" value="1"/>
</dbReference>
<feature type="transmembrane region" description="Helical" evidence="6">
    <location>
        <begin position="82"/>
        <end position="115"/>
    </location>
</feature>
<keyword evidence="2" id="KW-1003">Cell membrane</keyword>
<feature type="transmembrane region" description="Helical" evidence="6">
    <location>
        <begin position="6"/>
        <end position="23"/>
    </location>
</feature>
<name>A0A2T7BQ88_9BACT</name>
<proteinExistence type="predicted"/>
<dbReference type="GO" id="GO:0016765">
    <property type="term" value="F:transferase activity, transferring alkyl or aryl (other than methyl) groups"/>
    <property type="evidence" value="ECO:0007669"/>
    <property type="project" value="InterPro"/>
</dbReference>
<feature type="transmembrane region" description="Helical" evidence="6">
    <location>
        <begin position="183"/>
        <end position="203"/>
    </location>
</feature>
<keyword evidence="8" id="KW-1185">Reference proteome</keyword>
<comment type="subcellular location">
    <subcellularLocation>
        <location evidence="1">Membrane</location>
        <topology evidence="1">Multi-pass membrane protein</topology>
    </subcellularLocation>
</comment>
<dbReference type="InterPro" id="IPR000537">
    <property type="entry name" value="UbiA_prenyltransferase"/>
</dbReference>
<keyword evidence="7" id="KW-0808">Transferase</keyword>
<evidence type="ECO:0000256" key="4">
    <source>
        <dbReference type="ARBA" id="ARBA00022989"/>
    </source>
</evidence>
<sequence>MRPANLLTAVADILAGVAVAGYLKTQFSSYLDMLPLACLCLATLGLYGGGVVFNDVMDARLDAAERPERPIPSGVISRTQAVILGVYLLLVGILAAFTVSMASGILGIAIALSALGYDRWGKHHDFWGPLNMGLCRGLNLLLGISILPGVLQSFWWLSAVPVIYIAAITMISRGEVHGGSNRALRLAVLLYALVLSTILLISWRNGHLLPTLPFVALTAFIIFRPLMVAIREPIGPNIGKAVKGGILALIVINAAWAAAFADWQYALIILVLLPVSMLLARAFSVT</sequence>
<keyword evidence="5 6" id="KW-0472">Membrane</keyword>
<protein>
    <submittedName>
        <fullName evidence="7">Polyprenyltransferase</fullName>
    </submittedName>
</protein>
<keyword evidence="4 6" id="KW-1133">Transmembrane helix</keyword>
<feature type="transmembrane region" description="Helical" evidence="6">
    <location>
        <begin position="209"/>
        <end position="229"/>
    </location>
</feature>
<evidence type="ECO:0000256" key="2">
    <source>
        <dbReference type="ARBA" id="ARBA00022475"/>
    </source>
</evidence>
<organism evidence="7 8">
    <name type="scientific">Chitinophaga parva</name>
    <dbReference type="NCBI Taxonomy" id="2169414"/>
    <lineage>
        <taxon>Bacteria</taxon>
        <taxon>Pseudomonadati</taxon>
        <taxon>Bacteroidota</taxon>
        <taxon>Chitinophagia</taxon>
        <taxon>Chitinophagales</taxon>
        <taxon>Chitinophagaceae</taxon>
        <taxon>Chitinophaga</taxon>
    </lineage>
</organism>
<reference evidence="7 8" key="1">
    <citation type="submission" date="2018-04" db="EMBL/GenBank/DDBJ databases">
        <title>Chitinophaga fuyangensis sp. nov., isolated from soil in a chemical factory.</title>
        <authorList>
            <person name="Chen K."/>
        </authorList>
    </citation>
    <scope>NUCLEOTIDE SEQUENCE [LARGE SCALE GENOMIC DNA]</scope>
    <source>
        <strain evidence="7 8">LY-1</strain>
    </source>
</reference>
<accession>A0A2T7BQ88</accession>
<dbReference type="NCBIfam" id="NF035940">
    <property type="entry name" value="prenyl_rel_EboC"/>
    <property type="match status" value="1"/>
</dbReference>
<dbReference type="PANTHER" id="PTHR42723">
    <property type="entry name" value="CHLOROPHYLL SYNTHASE"/>
    <property type="match status" value="1"/>
</dbReference>
<gene>
    <name evidence="7" type="ORF">DCC81_06105</name>
</gene>
<dbReference type="PANTHER" id="PTHR42723:SF1">
    <property type="entry name" value="CHLOROPHYLL SYNTHASE, CHLOROPLASTIC"/>
    <property type="match status" value="1"/>
</dbReference>
<dbReference type="CDD" id="cd13964">
    <property type="entry name" value="PT_UbiA_1"/>
    <property type="match status" value="1"/>
</dbReference>
<feature type="transmembrane region" description="Helical" evidence="6">
    <location>
        <begin position="30"/>
        <end position="53"/>
    </location>
</feature>
<dbReference type="OrthoDB" id="2908954at2"/>
<dbReference type="InterPro" id="IPR050475">
    <property type="entry name" value="Prenyltransferase_related"/>
</dbReference>
<evidence type="ECO:0000256" key="6">
    <source>
        <dbReference type="SAM" id="Phobius"/>
    </source>
</evidence>
<feature type="transmembrane region" description="Helical" evidence="6">
    <location>
        <begin position="241"/>
        <end position="259"/>
    </location>
</feature>
<dbReference type="AlphaFoldDB" id="A0A2T7BQ88"/>
<evidence type="ECO:0000256" key="3">
    <source>
        <dbReference type="ARBA" id="ARBA00022692"/>
    </source>
</evidence>
<dbReference type="Proteomes" id="UP000244450">
    <property type="component" value="Unassembled WGS sequence"/>
</dbReference>
<evidence type="ECO:0000313" key="8">
    <source>
        <dbReference type="Proteomes" id="UP000244450"/>
    </source>
</evidence>
<evidence type="ECO:0000256" key="1">
    <source>
        <dbReference type="ARBA" id="ARBA00004141"/>
    </source>
</evidence>
<comment type="caution">
    <text evidence="7">The sequence shown here is derived from an EMBL/GenBank/DDBJ whole genome shotgun (WGS) entry which is preliminary data.</text>
</comment>
<dbReference type="GO" id="GO:0016020">
    <property type="term" value="C:membrane"/>
    <property type="evidence" value="ECO:0007669"/>
    <property type="project" value="UniProtKB-SubCell"/>
</dbReference>
<keyword evidence="3 6" id="KW-0812">Transmembrane</keyword>
<dbReference type="EMBL" id="QCYK01000001">
    <property type="protein sequence ID" value="PUZ29847.1"/>
    <property type="molecule type" value="Genomic_DNA"/>
</dbReference>
<evidence type="ECO:0000313" key="7">
    <source>
        <dbReference type="EMBL" id="PUZ29847.1"/>
    </source>
</evidence>
<feature type="transmembrane region" description="Helical" evidence="6">
    <location>
        <begin position="265"/>
        <end position="283"/>
    </location>
</feature>
<dbReference type="InterPro" id="IPR044878">
    <property type="entry name" value="UbiA_sf"/>
</dbReference>